<dbReference type="PANTHER" id="PTHR35024">
    <property type="entry name" value="HYPOTHETICAL CYTOSOLIC PROTEIN"/>
    <property type="match status" value="1"/>
</dbReference>
<sequence length="166" mass="17057">MFSKSKPSQDSEQTHQRSVPKSQAPAVARSSASNGSSFSVIGDGITITGNIDAKVDLHIDGEVIGDIRCLSLVQGPSSKIQGAIIAQNASLSGAVEGSIEAGDLVISSSARIGGDVAYENVTIEQGGHVDGKFKHKSAKSPNLAKTTVDMAKKSPPLELTADDKAA</sequence>
<proteinExistence type="inferred from homology"/>
<evidence type="ECO:0000256" key="2">
    <source>
        <dbReference type="SAM" id="MobiDB-lite"/>
    </source>
</evidence>
<dbReference type="PANTHER" id="PTHR35024:SF4">
    <property type="entry name" value="POLYMER-FORMING CYTOSKELETAL PROTEIN"/>
    <property type="match status" value="1"/>
</dbReference>
<reference evidence="3 4" key="1">
    <citation type="submission" date="2021-03" db="EMBL/GenBank/DDBJ databases">
        <title>Complete genome of Parasphingorhabdus_sp.JHSY0214.</title>
        <authorList>
            <person name="Yoo J.H."/>
            <person name="Bae J.W."/>
        </authorList>
    </citation>
    <scope>NUCLEOTIDE SEQUENCE [LARGE SCALE GENOMIC DNA]</scope>
    <source>
        <strain evidence="3 4">JHSY0214</strain>
    </source>
</reference>
<protein>
    <submittedName>
        <fullName evidence="3">Polymer-forming cytoskeletal protein</fullName>
    </submittedName>
</protein>
<feature type="region of interest" description="Disordered" evidence="2">
    <location>
        <begin position="134"/>
        <end position="166"/>
    </location>
</feature>
<gene>
    <name evidence="3" type="ORF">J4G78_10190</name>
</gene>
<evidence type="ECO:0000313" key="3">
    <source>
        <dbReference type="EMBL" id="QTD54636.1"/>
    </source>
</evidence>
<evidence type="ECO:0000313" key="4">
    <source>
        <dbReference type="Proteomes" id="UP000663923"/>
    </source>
</evidence>
<evidence type="ECO:0000256" key="1">
    <source>
        <dbReference type="ARBA" id="ARBA00044755"/>
    </source>
</evidence>
<organism evidence="3 4">
    <name type="scientific">Parasphingorhabdus cellanae</name>
    <dbReference type="NCBI Taxonomy" id="2806553"/>
    <lineage>
        <taxon>Bacteria</taxon>
        <taxon>Pseudomonadati</taxon>
        <taxon>Pseudomonadota</taxon>
        <taxon>Alphaproteobacteria</taxon>
        <taxon>Sphingomonadales</taxon>
        <taxon>Sphingomonadaceae</taxon>
        <taxon>Parasphingorhabdus</taxon>
    </lineage>
</organism>
<keyword evidence="4" id="KW-1185">Reference proteome</keyword>
<name>A0ABX7SZE2_9SPHN</name>
<feature type="region of interest" description="Disordered" evidence="2">
    <location>
        <begin position="1"/>
        <end position="35"/>
    </location>
</feature>
<dbReference type="EMBL" id="CP071794">
    <property type="protein sequence ID" value="QTD54636.1"/>
    <property type="molecule type" value="Genomic_DNA"/>
</dbReference>
<dbReference type="Pfam" id="PF04519">
    <property type="entry name" value="Bactofilin"/>
    <property type="match status" value="1"/>
</dbReference>
<accession>A0ABX7SZE2</accession>
<comment type="similarity">
    <text evidence="1">Belongs to the bactofilin family.</text>
</comment>
<dbReference type="InterPro" id="IPR007607">
    <property type="entry name" value="BacA/B"/>
</dbReference>
<dbReference type="Proteomes" id="UP000663923">
    <property type="component" value="Chromosome"/>
</dbReference>